<evidence type="ECO:0000256" key="5">
    <source>
        <dbReference type="ARBA" id="ARBA00022475"/>
    </source>
</evidence>
<dbReference type="AlphaFoldDB" id="A0A6I4V5Z9"/>
<dbReference type="SUPFAM" id="SSF52540">
    <property type="entry name" value="P-loop containing nucleoside triphosphate hydrolases"/>
    <property type="match status" value="1"/>
</dbReference>
<keyword evidence="16" id="KW-0175">Coiled coil</keyword>
<keyword evidence="7 21" id="KW-0808">Transferase</keyword>
<keyword evidence="22" id="KW-1185">Reference proteome</keyword>
<organism evidence="21 22">
    <name type="scientific">Pontixanthobacter luteolus</name>
    <dbReference type="NCBI Taxonomy" id="295089"/>
    <lineage>
        <taxon>Bacteria</taxon>
        <taxon>Pseudomonadati</taxon>
        <taxon>Pseudomonadota</taxon>
        <taxon>Alphaproteobacteria</taxon>
        <taxon>Sphingomonadales</taxon>
        <taxon>Erythrobacteraceae</taxon>
        <taxon>Pontixanthobacter</taxon>
    </lineage>
</organism>
<evidence type="ECO:0000259" key="20">
    <source>
        <dbReference type="Pfam" id="PF13807"/>
    </source>
</evidence>
<gene>
    <name evidence="21" type="ORF">GRI43_10055</name>
</gene>
<keyword evidence="9" id="KW-0547">Nucleotide-binding</keyword>
<comment type="caution">
    <text evidence="21">The sequence shown here is derived from an EMBL/GenBank/DDBJ whole genome shotgun (WGS) entry which is preliminary data.</text>
</comment>
<dbReference type="Pfam" id="PF02706">
    <property type="entry name" value="Wzz"/>
    <property type="match status" value="1"/>
</dbReference>
<evidence type="ECO:0000256" key="9">
    <source>
        <dbReference type="ARBA" id="ARBA00022741"/>
    </source>
</evidence>
<evidence type="ECO:0000256" key="16">
    <source>
        <dbReference type="SAM" id="Coils"/>
    </source>
</evidence>
<evidence type="ECO:0000256" key="8">
    <source>
        <dbReference type="ARBA" id="ARBA00022692"/>
    </source>
</evidence>
<dbReference type="RefSeq" id="WP_160730984.1">
    <property type="nucleotide sequence ID" value="NZ_WTYP01000002.1"/>
</dbReference>
<feature type="domain" description="Tyrosine-protein kinase G-rich" evidence="20">
    <location>
        <begin position="395"/>
        <end position="467"/>
    </location>
</feature>
<dbReference type="GO" id="GO:0005886">
    <property type="term" value="C:plasma membrane"/>
    <property type="evidence" value="ECO:0007669"/>
    <property type="project" value="UniProtKB-SubCell"/>
</dbReference>
<evidence type="ECO:0000256" key="10">
    <source>
        <dbReference type="ARBA" id="ARBA00022777"/>
    </source>
</evidence>
<keyword evidence="10 21" id="KW-0418">Kinase</keyword>
<dbReference type="Proteomes" id="UP000471435">
    <property type="component" value="Unassembled WGS sequence"/>
</dbReference>
<keyword evidence="6" id="KW-0997">Cell inner membrane</keyword>
<keyword evidence="12 17" id="KW-1133">Transmembrane helix</keyword>
<dbReference type="EC" id="2.7.10.2" evidence="4"/>
<dbReference type="PANTHER" id="PTHR32309:SF13">
    <property type="entry name" value="FERRIC ENTEROBACTIN TRANSPORT PROTEIN FEPE"/>
    <property type="match status" value="1"/>
</dbReference>
<dbReference type="PANTHER" id="PTHR32309">
    <property type="entry name" value="TYROSINE-PROTEIN KINASE"/>
    <property type="match status" value="1"/>
</dbReference>
<dbReference type="GO" id="GO:0005524">
    <property type="term" value="F:ATP binding"/>
    <property type="evidence" value="ECO:0007669"/>
    <property type="project" value="UniProtKB-KW"/>
</dbReference>
<feature type="domain" description="AAA" evidence="19">
    <location>
        <begin position="531"/>
        <end position="678"/>
    </location>
</feature>
<comment type="similarity">
    <text evidence="2">Belongs to the CpsD/CapB family.</text>
</comment>
<feature type="transmembrane region" description="Helical" evidence="17">
    <location>
        <begin position="44"/>
        <end position="68"/>
    </location>
</feature>
<evidence type="ECO:0000256" key="4">
    <source>
        <dbReference type="ARBA" id="ARBA00011903"/>
    </source>
</evidence>
<keyword evidence="13 17" id="KW-0472">Membrane</keyword>
<comment type="similarity">
    <text evidence="3">Belongs to the etk/wzc family.</text>
</comment>
<dbReference type="InterPro" id="IPR027417">
    <property type="entry name" value="P-loop_NTPase"/>
</dbReference>
<dbReference type="Pfam" id="PF13807">
    <property type="entry name" value="GNVR"/>
    <property type="match status" value="1"/>
</dbReference>
<dbReference type="InterPro" id="IPR032807">
    <property type="entry name" value="GNVR"/>
</dbReference>
<dbReference type="Gene3D" id="3.40.50.300">
    <property type="entry name" value="P-loop containing nucleotide triphosphate hydrolases"/>
    <property type="match status" value="1"/>
</dbReference>
<dbReference type="InterPro" id="IPR005702">
    <property type="entry name" value="Wzc-like_C"/>
</dbReference>
<feature type="coiled-coil region" evidence="16">
    <location>
        <begin position="213"/>
        <end position="283"/>
    </location>
</feature>
<dbReference type="OrthoDB" id="230260at2"/>
<comment type="subcellular location">
    <subcellularLocation>
        <location evidence="1">Cell inner membrane</location>
        <topology evidence="1">Multi-pass membrane protein</topology>
    </subcellularLocation>
</comment>
<dbReference type="InterPro" id="IPR003856">
    <property type="entry name" value="LPS_length_determ_N"/>
</dbReference>
<dbReference type="GO" id="GO:0042802">
    <property type="term" value="F:identical protein binding"/>
    <property type="evidence" value="ECO:0007669"/>
    <property type="project" value="UniProtKB-ARBA"/>
</dbReference>
<dbReference type="FunFam" id="3.40.50.300:FF:000527">
    <property type="entry name" value="Tyrosine-protein kinase etk"/>
    <property type="match status" value="1"/>
</dbReference>
<evidence type="ECO:0000256" key="13">
    <source>
        <dbReference type="ARBA" id="ARBA00023136"/>
    </source>
</evidence>
<keyword evidence="5" id="KW-1003">Cell membrane</keyword>
<dbReference type="CDD" id="cd05387">
    <property type="entry name" value="BY-kinase"/>
    <property type="match status" value="1"/>
</dbReference>
<sequence>MSASPSSDQSPPAMPQGSYGYPGAMPTIGIDLRRVASALYRNRFIVGGIMLAALVLGVVVTLSTTPVYRAVGTVQIDSQVSEVLDEDAAATPVEWDVERFLQTQLDVLLSRDMAGKVIDRLGLARDDTFFDRMGIAAPAIAAPGKTMAETRRDIIASSLIGNVDAELPRYSRVVDVSFASPDAKYSSTIANAYIDSFIASNLQRKFDSSSYAREYLEGQLDLAKERLEASERQQVDYAQRFGLIDLPEPGDRDGSVSLVQTNLAEANSALNRARTARFAAEERYRVARAGSAFAIPDVQDNGYIQGLQREIAAVSAQISSDAERYKRDHPVMIEHREKLAGLQQQLNAAVGNARGALQQEYQAALRNEQRLASQVSSLRSGTAAEQSQRIQYNILAREAGTNRAMYDALLQRYKEVSASAGVSTNNIQLIDRAAVPGAPFRPNPVLNIALALVAGVLLAAIYTILREFIDDAARTPEDVTDRLRLPFLGTVPKIEKGADIVTELENPKSSSSESFAALRTSLGLLSAEGLKTILITSSQQSEGKSLVAYGIARSMARAGQKVLVVDTDMRRPSQHQIFATSREEGLTNILTRQKTWREVLHEPQDNLHLIPTGPLPPSVPELLASSSFEEFRDEVSELYDVIIFDGPPVLGLADTVLLAQRLQHLVFVTEAGRATHGRAQSAIRRLRENGIQIDGAVLNKFDPRQSGYGYNYGYYYSYGQDAAG</sequence>
<keyword evidence="8 17" id="KW-0812">Transmembrane</keyword>
<evidence type="ECO:0000313" key="21">
    <source>
        <dbReference type="EMBL" id="MXP47724.1"/>
    </source>
</evidence>
<evidence type="ECO:0000313" key="22">
    <source>
        <dbReference type="Proteomes" id="UP000471435"/>
    </source>
</evidence>
<evidence type="ECO:0000256" key="6">
    <source>
        <dbReference type="ARBA" id="ARBA00022519"/>
    </source>
</evidence>
<dbReference type="GO" id="GO:0004715">
    <property type="term" value="F:non-membrane spanning protein tyrosine kinase activity"/>
    <property type="evidence" value="ECO:0007669"/>
    <property type="project" value="UniProtKB-EC"/>
</dbReference>
<evidence type="ECO:0000256" key="12">
    <source>
        <dbReference type="ARBA" id="ARBA00022989"/>
    </source>
</evidence>
<evidence type="ECO:0000256" key="11">
    <source>
        <dbReference type="ARBA" id="ARBA00022840"/>
    </source>
</evidence>
<dbReference type="Pfam" id="PF13614">
    <property type="entry name" value="AAA_31"/>
    <property type="match status" value="1"/>
</dbReference>
<evidence type="ECO:0000256" key="14">
    <source>
        <dbReference type="ARBA" id="ARBA00023137"/>
    </source>
</evidence>
<dbReference type="NCBIfam" id="TIGR01007">
    <property type="entry name" value="eps_fam"/>
    <property type="match status" value="1"/>
</dbReference>
<protein>
    <recommendedName>
        <fullName evidence="4">non-specific protein-tyrosine kinase</fullName>
        <ecNumber evidence="4">2.7.10.2</ecNumber>
    </recommendedName>
</protein>
<evidence type="ECO:0000256" key="2">
    <source>
        <dbReference type="ARBA" id="ARBA00007316"/>
    </source>
</evidence>
<evidence type="ECO:0000256" key="7">
    <source>
        <dbReference type="ARBA" id="ARBA00022679"/>
    </source>
</evidence>
<proteinExistence type="inferred from homology"/>
<accession>A0A6I4V5Z9</accession>
<evidence type="ECO:0000256" key="1">
    <source>
        <dbReference type="ARBA" id="ARBA00004429"/>
    </source>
</evidence>
<reference evidence="21 22" key="1">
    <citation type="submission" date="2019-12" db="EMBL/GenBank/DDBJ databases">
        <title>Genomic-based taxomic classification of the family Erythrobacteraceae.</title>
        <authorList>
            <person name="Xu L."/>
        </authorList>
    </citation>
    <scope>NUCLEOTIDE SEQUENCE [LARGE SCALE GENOMIC DNA]</scope>
    <source>
        <strain evidence="21 22">SW-109</strain>
    </source>
</reference>
<comment type="catalytic activity">
    <reaction evidence="15">
        <text>L-tyrosyl-[protein] + ATP = O-phospho-L-tyrosyl-[protein] + ADP + H(+)</text>
        <dbReference type="Rhea" id="RHEA:10596"/>
        <dbReference type="Rhea" id="RHEA-COMP:10136"/>
        <dbReference type="Rhea" id="RHEA-COMP:20101"/>
        <dbReference type="ChEBI" id="CHEBI:15378"/>
        <dbReference type="ChEBI" id="CHEBI:30616"/>
        <dbReference type="ChEBI" id="CHEBI:46858"/>
        <dbReference type="ChEBI" id="CHEBI:61978"/>
        <dbReference type="ChEBI" id="CHEBI:456216"/>
        <dbReference type="EC" id="2.7.10.2"/>
    </reaction>
</comment>
<dbReference type="EMBL" id="WTYP01000002">
    <property type="protein sequence ID" value="MXP47724.1"/>
    <property type="molecule type" value="Genomic_DNA"/>
</dbReference>
<keyword evidence="14" id="KW-0829">Tyrosine-protein kinase</keyword>
<evidence type="ECO:0000259" key="19">
    <source>
        <dbReference type="Pfam" id="PF13614"/>
    </source>
</evidence>
<keyword evidence="11" id="KW-0067">ATP-binding</keyword>
<evidence type="ECO:0000256" key="15">
    <source>
        <dbReference type="ARBA" id="ARBA00051245"/>
    </source>
</evidence>
<evidence type="ECO:0000256" key="17">
    <source>
        <dbReference type="SAM" id="Phobius"/>
    </source>
</evidence>
<dbReference type="InterPro" id="IPR050445">
    <property type="entry name" value="Bact_polysacc_biosynth/exp"/>
</dbReference>
<name>A0A6I4V5Z9_9SPHN</name>
<dbReference type="InterPro" id="IPR025669">
    <property type="entry name" value="AAA_dom"/>
</dbReference>
<evidence type="ECO:0000259" key="18">
    <source>
        <dbReference type="Pfam" id="PF02706"/>
    </source>
</evidence>
<evidence type="ECO:0000256" key="3">
    <source>
        <dbReference type="ARBA" id="ARBA00008883"/>
    </source>
</evidence>
<feature type="domain" description="Polysaccharide chain length determinant N-terminal" evidence="18">
    <location>
        <begin position="30"/>
        <end position="120"/>
    </location>
</feature>